<accession>A0ACB9RKE2</accession>
<dbReference type="Proteomes" id="UP001057402">
    <property type="component" value="Chromosome 3"/>
</dbReference>
<protein>
    <submittedName>
        <fullName evidence="1">Uncharacterized protein</fullName>
    </submittedName>
</protein>
<proteinExistence type="predicted"/>
<evidence type="ECO:0000313" key="1">
    <source>
        <dbReference type="EMBL" id="KAI4379175.1"/>
    </source>
</evidence>
<gene>
    <name evidence="1" type="ORF">MLD38_005505</name>
</gene>
<reference evidence="2" key="1">
    <citation type="journal article" date="2023" name="Front. Plant Sci.">
        <title>Chromosomal-level genome assembly of Melastoma candidum provides insights into trichome evolution.</title>
        <authorList>
            <person name="Zhong Y."/>
            <person name="Wu W."/>
            <person name="Sun C."/>
            <person name="Zou P."/>
            <person name="Liu Y."/>
            <person name="Dai S."/>
            <person name="Zhou R."/>
        </authorList>
    </citation>
    <scope>NUCLEOTIDE SEQUENCE [LARGE SCALE GENOMIC DNA]</scope>
</reference>
<name>A0ACB9RKE2_9MYRT</name>
<organism evidence="1 2">
    <name type="scientific">Melastoma candidum</name>
    <dbReference type="NCBI Taxonomy" id="119954"/>
    <lineage>
        <taxon>Eukaryota</taxon>
        <taxon>Viridiplantae</taxon>
        <taxon>Streptophyta</taxon>
        <taxon>Embryophyta</taxon>
        <taxon>Tracheophyta</taxon>
        <taxon>Spermatophyta</taxon>
        <taxon>Magnoliopsida</taxon>
        <taxon>eudicotyledons</taxon>
        <taxon>Gunneridae</taxon>
        <taxon>Pentapetalae</taxon>
        <taxon>rosids</taxon>
        <taxon>malvids</taxon>
        <taxon>Myrtales</taxon>
        <taxon>Melastomataceae</taxon>
        <taxon>Melastomatoideae</taxon>
        <taxon>Melastomateae</taxon>
        <taxon>Melastoma</taxon>
    </lineage>
</organism>
<sequence>MEDCNALAADCIVVSCCCQCLILQILILVLIKLPFRLIRKLKERISQKIIKHSKKEARGMEVFSFRYPDSVGSTPRISVAFSDRSSFGYCAHEAEMVLEDLYKKGEFTFGSFWGRELDGSLLTAENQEFDISLVQLEVVRSGDASSIRSRNSSSLRRLVIYA</sequence>
<keyword evidence="2" id="KW-1185">Reference proteome</keyword>
<evidence type="ECO:0000313" key="2">
    <source>
        <dbReference type="Proteomes" id="UP001057402"/>
    </source>
</evidence>
<dbReference type="EMBL" id="CM042882">
    <property type="protein sequence ID" value="KAI4379175.1"/>
    <property type="molecule type" value="Genomic_DNA"/>
</dbReference>
<comment type="caution">
    <text evidence="1">The sequence shown here is derived from an EMBL/GenBank/DDBJ whole genome shotgun (WGS) entry which is preliminary data.</text>
</comment>